<keyword evidence="7 9" id="KW-0406">Ion transport</keyword>
<evidence type="ECO:0000256" key="1">
    <source>
        <dbReference type="ARBA" id="ARBA00022448"/>
    </source>
</evidence>
<dbReference type="GO" id="GO:0030955">
    <property type="term" value="F:potassium ion binding"/>
    <property type="evidence" value="ECO:0007669"/>
    <property type="project" value="UniProtKB-UniRule"/>
</dbReference>
<organism evidence="10 11">
    <name type="scientific">Ancylobacter aquaticus</name>
    <dbReference type="NCBI Taxonomy" id="100"/>
    <lineage>
        <taxon>Bacteria</taxon>
        <taxon>Pseudomonadati</taxon>
        <taxon>Pseudomonadota</taxon>
        <taxon>Alphaproteobacteria</taxon>
        <taxon>Hyphomicrobiales</taxon>
        <taxon>Xanthobacteraceae</taxon>
        <taxon>Ancylobacter</taxon>
    </lineage>
</organism>
<dbReference type="GO" id="GO:0008556">
    <property type="term" value="F:P-type potassium transmembrane transporter activity"/>
    <property type="evidence" value="ECO:0007669"/>
    <property type="project" value="InterPro"/>
</dbReference>
<feature type="transmembrane region" description="Helical" evidence="9">
    <location>
        <begin position="260"/>
        <end position="279"/>
    </location>
</feature>
<comment type="caution">
    <text evidence="10">The sequence shown here is derived from an EMBL/GenBank/DDBJ whole genome shotgun (WGS) entry which is preliminary data.</text>
</comment>
<keyword evidence="4 9" id="KW-0812">Transmembrane</keyword>
<feature type="transmembrane region" description="Helical" evidence="9">
    <location>
        <begin position="137"/>
        <end position="156"/>
    </location>
</feature>
<feature type="transmembrane region" description="Helical" evidence="9">
    <location>
        <begin position="177"/>
        <end position="196"/>
    </location>
</feature>
<protein>
    <recommendedName>
        <fullName evidence="9">Potassium-transporting ATPase potassium-binding subunit</fullName>
    </recommendedName>
    <alternativeName>
        <fullName evidence="9">ATP phosphohydrolase [potassium-transporting] A chain</fullName>
    </alternativeName>
    <alternativeName>
        <fullName evidence="9">Potassium-binding and translocating subunit A</fullName>
    </alternativeName>
    <alternativeName>
        <fullName evidence="9">Potassium-translocating ATPase A chain</fullName>
    </alternativeName>
</protein>
<gene>
    <name evidence="9" type="primary">kdpA</name>
    <name evidence="10" type="ORF">EV667_2088</name>
</gene>
<evidence type="ECO:0000256" key="2">
    <source>
        <dbReference type="ARBA" id="ARBA00022475"/>
    </source>
</evidence>
<feature type="transmembrane region" description="Helical" evidence="9">
    <location>
        <begin position="531"/>
        <end position="554"/>
    </location>
</feature>
<keyword evidence="8 9" id="KW-0472">Membrane</keyword>
<evidence type="ECO:0000256" key="9">
    <source>
        <dbReference type="HAMAP-Rule" id="MF_00275"/>
    </source>
</evidence>
<feature type="transmembrane region" description="Helical" evidence="9">
    <location>
        <begin position="6"/>
        <end position="28"/>
    </location>
</feature>
<dbReference type="HAMAP" id="MF_00275">
    <property type="entry name" value="KdpA"/>
    <property type="match status" value="1"/>
</dbReference>
<comment type="subunit">
    <text evidence="9">The system is composed of three essential subunits: KdpA, KdpB and KdpC.</text>
</comment>
<evidence type="ECO:0000313" key="10">
    <source>
        <dbReference type="EMBL" id="TCK28092.1"/>
    </source>
</evidence>
<evidence type="ECO:0000256" key="8">
    <source>
        <dbReference type="ARBA" id="ARBA00023136"/>
    </source>
</evidence>
<dbReference type="PANTHER" id="PTHR30607:SF2">
    <property type="entry name" value="POTASSIUM-TRANSPORTING ATPASE POTASSIUM-BINDING SUBUNIT"/>
    <property type="match status" value="1"/>
</dbReference>
<keyword evidence="11" id="KW-1185">Reference proteome</keyword>
<evidence type="ECO:0000256" key="6">
    <source>
        <dbReference type="ARBA" id="ARBA00022989"/>
    </source>
</evidence>
<keyword evidence="1 9" id="KW-0813">Transport</keyword>
<sequence length="569" mass="58361">MTVQGWLQIAIILALVLVAAVPLGAYMARVFAGERTMLSALLAPVERVLYRLAGVDPAREQGALGYTLAMLAFNAAGVVLLYALLRLQGLLPFNPLGFAGVAPDLAFNTAVSFVTNTNWQAYGGETTMSLFSQMAGLTVQNFLSAATGLALAVALVRAFARSGAVTVGNFFVDMTRSVLYVLLPLAVVTALVQVAMGVPQTLGAATSATTLEGAQQVIAMGPVASQMAIKQLGTNGGGFFNVNAAHPFENPSPLSNALEIWQMLVISTALIFAFGRLIGDRRQARALVAAIGLILVAGIAITYWAEAAGTPSLVAAGIDPAGGNMEGKEVRFGLAASAMFAAVTTGLSDGGVNAMHGSFTPLGGMVPLFLIQLGEILPGGVGSGLYGLLVMAILAVFVAGLMVGRTPEYLGKKIEAKEVKMAMLAILILPTAILGFSGVAAVLPTALAGLGNAGPHGLSEILYAYSSAAGNNGSAFGGLSANSPWWNTTLGLAMLLGRFAYIVPMMAIAGSLAAKTRLTASTGTFPTHGPLFVGLMVGIILILGGLQFFPALALGPIAEQVQMLAGKTF</sequence>
<comment type="similarity">
    <text evidence="9">Belongs to the KdpA family.</text>
</comment>
<name>A0A4R1IC49_ANCAQ</name>
<proteinExistence type="inferred from homology"/>
<evidence type="ECO:0000256" key="7">
    <source>
        <dbReference type="ARBA" id="ARBA00023065"/>
    </source>
</evidence>
<keyword evidence="6 9" id="KW-1133">Transmembrane helix</keyword>
<dbReference type="EMBL" id="SMFY01000002">
    <property type="protein sequence ID" value="TCK28092.1"/>
    <property type="molecule type" value="Genomic_DNA"/>
</dbReference>
<dbReference type="InterPro" id="IPR004623">
    <property type="entry name" value="KdpA"/>
</dbReference>
<keyword evidence="2 9" id="KW-1003">Cell membrane</keyword>
<dbReference type="OrthoDB" id="9763796at2"/>
<feature type="transmembrane region" description="Helical" evidence="9">
    <location>
        <begin position="424"/>
        <end position="447"/>
    </location>
</feature>
<keyword evidence="5 9" id="KW-0630">Potassium</keyword>
<keyword evidence="3 9" id="KW-0633">Potassium transport</keyword>
<dbReference type="PANTHER" id="PTHR30607">
    <property type="entry name" value="POTASSIUM-TRANSPORTING ATPASE A CHAIN"/>
    <property type="match status" value="1"/>
</dbReference>
<reference evidence="10 11" key="1">
    <citation type="submission" date="2019-03" db="EMBL/GenBank/DDBJ databases">
        <title>Genomic Encyclopedia of Type Strains, Phase IV (KMG-IV): sequencing the most valuable type-strain genomes for metagenomic binning, comparative biology and taxonomic classification.</title>
        <authorList>
            <person name="Goeker M."/>
        </authorList>
    </citation>
    <scope>NUCLEOTIDE SEQUENCE [LARGE SCALE GENOMIC DNA]</scope>
    <source>
        <strain evidence="10 11">DSM 101</strain>
    </source>
</reference>
<evidence type="ECO:0000256" key="3">
    <source>
        <dbReference type="ARBA" id="ARBA00022538"/>
    </source>
</evidence>
<feature type="transmembrane region" description="Helical" evidence="9">
    <location>
        <begin position="286"/>
        <end position="305"/>
    </location>
</feature>
<dbReference type="RefSeq" id="WP_131835276.1">
    <property type="nucleotide sequence ID" value="NZ_SMFY01000002.1"/>
</dbReference>
<dbReference type="GO" id="GO:0005886">
    <property type="term" value="C:plasma membrane"/>
    <property type="evidence" value="ECO:0007669"/>
    <property type="project" value="UniProtKB-SubCell"/>
</dbReference>
<evidence type="ECO:0000256" key="4">
    <source>
        <dbReference type="ARBA" id="ARBA00022692"/>
    </source>
</evidence>
<feature type="transmembrane region" description="Helical" evidence="9">
    <location>
        <begin position="383"/>
        <end position="403"/>
    </location>
</feature>
<comment type="function">
    <text evidence="9">Part of the high-affinity ATP-driven potassium transport (or Kdp) system, which catalyzes the hydrolysis of ATP coupled with the electrogenic transport of potassium into the cytoplasm. This subunit binds the extracellular potassium ions and delivers the ions to the membrane domain of KdpB through an intramembrane tunnel.</text>
</comment>
<evidence type="ECO:0000313" key="11">
    <source>
        <dbReference type="Proteomes" id="UP000295030"/>
    </source>
</evidence>
<dbReference type="PIRSF" id="PIRSF001294">
    <property type="entry name" value="K_ATPaseA"/>
    <property type="match status" value="1"/>
</dbReference>
<dbReference type="Proteomes" id="UP000295030">
    <property type="component" value="Unassembled WGS sequence"/>
</dbReference>
<accession>A0A4R1IC49</accession>
<dbReference type="NCBIfam" id="TIGR00680">
    <property type="entry name" value="kdpA"/>
    <property type="match status" value="1"/>
</dbReference>
<feature type="transmembrane region" description="Helical" evidence="9">
    <location>
        <begin position="63"/>
        <end position="85"/>
    </location>
</feature>
<feature type="transmembrane region" description="Helical" evidence="9">
    <location>
        <begin position="490"/>
        <end position="510"/>
    </location>
</feature>
<dbReference type="Pfam" id="PF03814">
    <property type="entry name" value="KdpA"/>
    <property type="match status" value="1"/>
</dbReference>
<evidence type="ECO:0000256" key="5">
    <source>
        <dbReference type="ARBA" id="ARBA00022958"/>
    </source>
</evidence>
<comment type="subcellular location">
    <subcellularLocation>
        <location evidence="9">Cell membrane</location>
        <topology evidence="9">Multi-pass membrane protein</topology>
    </subcellularLocation>
</comment>
<dbReference type="AlphaFoldDB" id="A0A4R1IC49"/>